<dbReference type="RefSeq" id="WP_348025854.1">
    <property type="nucleotide sequence ID" value="NZ_CP129113.1"/>
</dbReference>
<evidence type="ECO:0000313" key="6">
    <source>
        <dbReference type="Proteomes" id="UP001180087"/>
    </source>
</evidence>
<keyword evidence="2 4" id="KW-0808">Transferase</keyword>
<keyword evidence="4" id="KW-0460">Magnesium</keyword>
<reference evidence="5" key="1">
    <citation type="submission" date="2023-06" db="EMBL/GenBank/DDBJ databases">
        <title>A Treasure from Seagulls: Isolation and Description of Aciduricobacillus qingdaonensis gen. nov., sp. nov., a Rare Obligately Uric Acid-utilizing Member in the Family Bacillaceae.</title>
        <authorList>
            <person name="Liu W."/>
            <person name="Wang B."/>
        </authorList>
    </citation>
    <scope>NUCLEOTIDE SEQUENCE</scope>
    <source>
        <strain evidence="5">44XB</strain>
    </source>
</reference>
<dbReference type="InterPro" id="IPR029063">
    <property type="entry name" value="SAM-dependent_MTases_sf"/>
</dbReference>
<dbReference type="HAMAP" id="MF_02217">
    <property type="entry name" value="TrmR_methyltr"/>
    <property type="match status" value="1"/>
</dbReference>
<dbReference type="Pfam" id="PF01596">
    <property type="entry name" value="Methyltransf_3"/>
    <property type="match status" value="1"/>
</dbReference>
<evidence type="ECO:0000256" key="3">
    <source>
        <dbReference type="ARBA" id="ARBA00022691"/>
    </source>
</evidence>
<dbReference type="PANTHER" id="PTHR10509:SF14">
    <property type="entry name" value="CAFFEOYL-COA O-METHYLTRANSFERASE 3-RELATED"/>
    <property type="match status" value="1"/>
</dbReference>
<feature type="binding site" evidence="4">
    <location>
        <begin position="110"/>
        <end position="111"/>
    </location>
    <ligand>
        <name>S-adenosyl-L-methionine</name>
        <dbReference type="ChEBI" id="CHEBI:59789"/>
    </ligand>
</feature>
<feature type="binding site" evidence="4">
    <location>
        <position position="35"/>
    </location>
    <ligand>
        <name>S-adenosyl-L-methionine</name>
        <dbReference type="ChEBI" id="CHEBI:59789"/>
    </ligand>
</feature>
<feature type="binding site" evidence="4">
    <location>
        <position position="82"/>
    </location>
    <ligand>
        <name>S-adenosyl-L-methionine</name>
        <dbReference type="ChEBI" id="CHEBI:59789"/>
    </ligand>
</feature>
<proteinExistence type="inferred from homology"/>
<evidence type="ECO:0000256" key="4">
    <source>
        <dbReference type="HAMAP-Rule" id="MF_02217"/>
    </source>
</evidence>
<evidence type="ECO:0000256" key="1">
    <source>
        <dbReference type="ARBA" id="ARBA00022603"/>
    </source>
</evidence>
<evidence type="ECO:0000256" key="2">
    <source>
        <dbReference type="ARBA" id="ARBA00022679"/>
    </source>
</evidence>
<feature type="binding site" evidence="4">
    <location>
        <position position="131"/>
    </location>
    <ligand>
        <name>S-adenosyl-L-methionine</name>
        <dbReference type="ChEBI" id="CHEBI:59789"/>
    </ligand>
</feature>
<dbReference type="InterPro" id="IPR043675">
    <property type="entry name" value="TrmR_methyltr"/>
</dbReference>
<comment type="catalytic activity">
    <reaction evidence="4">
        <text>5-hydroxyuridine(34) in tRNA + S-adenosyl-L-methionine = 5-methoxyuridine(34) in tRNA + S-adenosyl-L-homocysteine + H(+)</text>
        <dbReference type="Rhea" id="RHEA:60524"/>
        <dbReference type="Rhea" id="RHEA-COMP:13381"/>
        <dbReference type="Rhea" id="RHEA-COMP:15591"/>
        <dbReference type="ChEBI" id="CHEBI:15378"/>
        <dbReference type="ChEBI" id="CHEBI:57856"/>
        <dbReference type="ChEBI" id="CHEBI:59789"/>
        <dbReference type="ChEBI" id="CHEBI:136877"/>
        <dbReference type="ChEBI" id="CHEBI:143860"/>
    </reaction>
</comment>
<comment type="function">
    <text evidence="4">Catalyzes the methylation of 5-hydroxyuridine (ho5U) to form 5-methoxyuridine (mo5U) at position 34 in tRNAs.</text>
</comment>
<dbReference type="CDD" id="cd02440">
    <property type="entry name" value="AdoMet_MTases"/>
    <property type="match status" value="1"/>
</dbReference>
<comment type="subunit">
    <text evidence="4">Homodimer.</text>
</comment>
<keyword evidence="1 4" id="KW-0489">Methyltransferase</keyword>
<dbReference type="PROSITE" id="PS51682">
    <property type="entry name" value="SAM_OMT_I"/>
    <property type="match status" value="1"/>
</dbReference>
<dbReference type="EC" id="2.1.1.-" evidence="4"/>
<comment type="similarity">
    <text evidence="4">Belongs to the class I-like SAM-binding methyltransferase superfamily. Cation-dependent O-methyltransferase family.</text>
</comment>
<name>A0ABY9KVH8_9BACI</name>
<protein>
    <recommendedName>
        <fullName evidence="4">tRNA 5-hydroxyuridine methyltransferase</fullName>
        <ecNumber evidence="4">2.1.1.-</ecNumber>
    </recommendedName>
    <alternativeName>
        <fullName evidence="4">ho5U methyltransferase</fullName>
    </alternativeName>
</protein>
<dbReference type="GO" id="GO:0008168">
    <property type="term" value="F:methyltransferase activity"/>
    <property type="evidence" value="ECO:0007669"/>
    <property type="project" value="UniProtKB-KW"/>
</dbReference>
<organism evidence="5 6">
    <name type="scientific">Aciduricibacillus chroicocephali</name>
    <dbReference type="NCBI Taxonomy" id="3054939"/>
    <lineage>
        <taxon>Bacteria</taxon>
        <taxon>Bacillati</taxon>
        <taxon>Bacillota</taxon>
        <taxon>Bacilli</taxon>
        <taxon>Bacillales</taxon>
        <taxon>Bacillaceae</taxon>
        <taxon>Aciduricibacillus</taxon>
    </lineage>
</organism>
<accession>A0ABY9KVH8</accession>
<dbReference type="InterPro" id="IPR002935">
    <property type="entry name" value="SAM_O-MeTrfase"/>
</dbReference>
<keyword evidence="4" id="KW-0479">Metal-binding</keyword>
<gene>
    <name evidence="4" type="primary">trmR</name>
    <name evidence="5" type="ORF">QR721_08265</name>
</gene>
<dbReference type="PANTHER" id="PTHR10509">
    <property type="entry name" value="O-METHYLTRANSFERASE-RELATED"/>
    <property type="match status" value="1"/>
</dbReference>
<feature type="binding site" evidence="4">
    <location>
        <position position="157"/>
    </location>
    <ligand>
        <name>Mg(2+)</name>
        <dbReference type="ChEBI" id="CHEBI:18420"/>
    </ligand>
</feature>
<dbReference type="EMBL" id="CP129113">
    <property type="protein sequence ID" value="WLV23643.1"/>
    <property type="molecule type" value="Genomic_DNA"/>
</dbReference>
<dbReference type="Proteomes" id="UP001180087">
    <property type="component" value="Chromosome"/>
</dbReference>
<feature type="binding site" evidence="4">
    <location>
        <position position="131"/>
    </location>
    <ligand>
        <name>Mg(2+)</name>
        <dbReference type="ChEBI" id="CHEBI:18420"/>
    </ligand>
</feature>
<dbReference type="GO" id="GO:0032259">
    <property type="term" value="P:methylation"/>
    <property type="evidence" value="ECO:0007669"/>
    <property type="project" value="UniProtKB-KW"/>
</dbReference>
<sequence>MIEMTNEYLESLLETSSEWEAELEAYALEHHVPIMEPLGIEYLQQLLRLHQPKRILEVGTAIGYSALKMNKVCPDAQIVTMERDEVRYDEAVRNIKRLDKEKEIHLIFGDALEQMEKFVQDGERFDFVFIDAAKGQYGKFFELAHALVPKGGLIVTDNVLFRGYVADDSEVPKKFKNMVKKLKLYNEMLMHHSSYSTVIMPIGDGVASSIKLF</sequence>
<dbReference type="InterPro" id="IPR050362">
    <property type="entry name" value="Cation-dep_OMT"/>
</dbReference>
<dbReference type="Gene3D" id="3.40.50.150">
    <property type="entry name" value="Vaccinia Virus protein VP39"/>
    <property type="match status" value="1"/>
</dbReference>
<evidence type="ECO:0000313" key="5">
    <source>
        <dbReference type="EMBL" id="WLV23643.1"/>
    </source>
</evidence>
<keyword evidence="6" id="KW-1185">Reference proteome</keyword>
<feature type="binding site" evidence="4">
    <location>
        <position position="65"/>
    </location>
    <ligand>
        <name>S-adenosyl-L-methionine</name>
        <dbReference type="ChEBI" id="CHEBI:59789"/>
    </ligand>
</feature>
<feature type="binding site" evidence="4">
    <location>
        <position position="158"/>
    </location>
    <ligand>
        <name>Mg(2+)</name>
        <dbReference type="ChEBI" id="CHEBI:18420"/>
    </ligand>
</feature>
<keyword evidence="3 4" id="KW-0949">S-adenosyl-L-methionine</keyword>
<keyword evidence="4" id="KW-0819">tRNA processing</keyword>
<dbReference type="SUPFAM" id="SSF53335">
    <property type="entry name" value="S-adenosyl-L-methionine-dependent methyltransferases"/>
    <property type="match status" value="1"/>
</dbReference>